<proteinExistence type="predicted"/>
<dbReference type="Pfam" id="PF07993">
    <property type="entry name" value="NAD_binding_4"/>
    <property type="match status" value="1"/>
</dbReference>
<dbReference type="InterPro" id="IPR036291">
    <property type="entry name" value="NAD(P)-bd_dom_sf"/>
</dbReference>
<dbReference type="InterPro" id="IPR013120">
    <property type="entry name" value="FAR_NAD-bd"/>
</dbReference>
<dbReference type="OrthoDB" id="429813at2759"/>
<dbReference type="SUPFAM" id="SSF51735">
    <property type="entry name" value="NAD(P)-binding Rossmann-fold domains"/>
    <property type="match status" value="1"/>
</dbReference>
<evidence type="ECO:0000259" key="3">
    <source>
        <dbReference type="Pfam" id="PF07993"/>
    </source>
</evidence>
<evidence type="ECO:0000313" key="5">
    <source>
        <dbReference type="Proteomes" id="UP000812287"/>
    </source>
</evidence>
<dbReference type="EMBL" id="MU250532">
    <property type="protein sequence ID" value="KAG7447255.1"/>
    <property type="molecule type" value="Genomic_DNA"/>
</dbReference>
<dbReference type="RefSeq" id="XP_043040755.1">
    <property type="nucleotide sequence ID" value="XM_043178248.1"/>
</dbReference>
<dbReference type="AlphaFoldDB" id="A0A9P7VVK2"/>
<gene>
    <name evidence="4" type="ORF">BT62DRAFT_1018645</name>
</gene>
<evidence type="ECO:0000256" key="2">
    <source>
        <dbReference type="ARBA" id="ARBA00022553"/>
    </source>
</evidence>
<name>A0A9P7VVK2_9AGAR</name>
<dbReference type="Proteomes" id="UP000812287">
    <property type="component" value="Unassembled WGS sequence"/>
</dbReference>
<dbReference type="Gene3D" id="3.40.50.720">
    <property type="entry name" value="NAD(P)-binding Rossmann-like Domain"/>
    <property type="match status" value="1"/>
</dbReference>
<evidence type="ECO:0000313" key="4">
    <source>
        <dbReference type="EMBL" id="KAG7447255.1"/>
    </source>
</evidence>
<evidence type="ECO:0000256" key="1">
    <source>
        <dbReference type="ARBA" id="ARBA00022450"/>
    </source>
</evidence>
<organism evidence="4 5">
    <name type="scientific">Guyanagaster necrorhizus</name>
    <dbReference type="NCBI Taxonomy" id="856835"/>
    <lineage>
        <taxon>Eukaryota</taxon>
        <taxon>Fungi</taxon>
        <taxon>Dikarya</taxon>
        <taxon>Basidiomycota</taxon>
        <taxon>Agaricomycotina</taxon>
        <taxon>Agaricomycetes</taxon>
        <taxon>Agaricomycetidae</taxon>
        <taxon>Agaricales</taxon>
        <taxon>Marasmiineae</taxon>
        <taxon>Physalacriaceae</taxon>
        <taxon>Guyanagaster</taxon>
    </lineage>
</organism>
<dbReference type="InterPro" id="IPR051414">
    <property type="entry name" value="Adenylate-forming_Reductase"/>
</dbReference>
<keyword evidence="5" id="KW-1185">Reference proteome</keyword>
<dbReference type="GeneID" id="66100535"/>
<dbReference type="PANTHER" id="PTHR43439:SF2">
    <property type="entry name" value="ENZYME, PUTATIVE (JCVI)-RELATED"/>
    <property type="match status" value="1"/>
</dbReference>
<protein>
    <submittedName>
        <fullName evidence="4">NAD(P)-binding protein</fullName>
    </submittedName>
</protein>
<reference evidence="4" key="1">
    <citation type="submission" date="2020-11" db="EMBL/GenBank/DDBJ databases">
        <title>Adaptations for nitrogen fixation in a non-lichenized fungal sporocarp promotes dispersal by wood-feeding termites.</title>
        <authorList>
            <consortium name="DOE Joint Genome Institute"/>
            <person name="Koch R.A."/>
            <person name="Yoon G."/>
            <person name="Arayal U."/>
            <person name="Lail K."/>
            <person name="Amirebrahimi M."/>
            <person name="Labutti K."/>
            <person name="Lipzen A."/>
            <person name="Riley R."/>
            <person name="Barry K."/>
            <person name="Henrissat B."/>
            <person name="Grigoriev I.V."/>
            <person name="Herr J.R."/>
            <person name="Aime M.C."/>
        </authorList>
    </citation>
    <scope>NUCLEOTIDE SEQUENCE</scope>
    <source>
        <strain evidence="4">MCA 3950</strain>
    </source>
</reference>
<feature type="domain" description="Thioester reductase (TE)" evidence="3">
    <location>
        <begin position="64"/>
        <end position="246"/>
    </location>
</feature>
<keyword evidence="2" id="KW-0597">Phosphoprotein</keyword>
<accession>A0A9P7VVK2</accession>
<dbReference type="PANTHER" id="PTHR43439">
    <property type="entry name" value="PHENYLACETATE-COENZYME A LIGASE"/>
    <property type="match status" value="1"/>
</dbReference>
<keyword evidence="1" id="KW-0596">Phosphopantetheine</keyword>
<comment type="caution">
    <text evidence="4">The sequence shown here is derived from an EMBL/GenBank/DDBJ whole genome shotgun (WGS) entry which is preliminary data.</text>
</comment>
<sequence length="364" mass="40303">MLDMARQYSTDFPVAESTLVPDSSKEVVLLTGSTGAFGSYILDALLHSDDVVKIYAINHANVLTSPKVIFLDCDLSANLFGLDYWVYHEPTEDVTSVIHNAWRVDSNISLASLEPLIRGTRRLIDFSLTCRMAPRFVFTSSAGIFRNTQGSSYAAAEAFLADPAISAGWGYGESKWVAEYILEEVAKSTTLKPVVVRTGQLTGGTNGAWNVKEWFPLLVKSSEDVKYLPDIPDCVSWIPIDIAAKALVEFRFSKCRYIHLLHPRHVAASVILQRVASTLSIPLVPYSQWIDAISQTALEEGSDHAVTKTPVLWLLEFFHSQGATSNREAFGFPSLQTTNLEQSVTLGNLYQLGVGDVDKWLSYW</sequence>